<proteinExistence type="predicted"/>
<accession>A0A4U1BXR4</accession>
<comment type="caution">
    <text evidence="3">The sequence shown here is derived from an EMBL/GenBank/DDBJ whole genome shotgun (WGS) entry which is preliminary data.</text>
</comment>
<dbReference type="OrthoDB" id="798005at2"/>
<feature type="signal peptide" evidence="2">
    <location>
        <begin position="1"/>
        <end position="22"/>
    </location>
</feature>
<keyword evidence="2" id="KW-0732">Signal</keyword>
<sequence length="129" mass="14352">MKKYFLTFILFVSMVTIGLAQQAPGQGQRQQGTPEERAKRSVEMMEKNLSINADQKTKIYAASLERGKSMEALRKAAGEGNRPDAAQMKALNDKFEKVVAETLTAEQKTKYEEMRSQRGNNAPRPGGAQ</sequence>
<evidence type="ECO:0000313" key="3">
    <source>
        <dbReference type="EMBL" id="TKB97842.1"/>
    </source>
</evidence>
<protein>
    <submittedName>
        <fullName evidence="3">DUF4890 domain-containing protein</fullName>
    </submittedName>
</protein>
<dbReference type="AlphaFoldDB" id="A0A4U1BXR4"/>
<dbReference type="EMBL" id="SWBP01000003">
    <property type="protein sequence ID" value="TKB97842.1"/>
    <property type="molecule type" value="Genomic_DNA"/>
</dbReference>
<evidence type="ECO:0000256" key="1">
    <source>
        <dbReference type="SAM" id="MobiDB-lite"/>
    </source>
</evidence>
<dbReference type="RefSeq" id="WP_136826416.1">
    <property type="nucleotide sequence ID" value="NZ_SWBP01000003.1"/>
</dbReference>
<keyword evidence="4" id="KW-1185">Reference proteome</keyword>
<evidence type="ECO:0000313" key="4">
    <source>
        <dbReference type="Proteomes" id="UP000308181"/>
    </source>
</evidence>
<feature type="chain" id="PRO_5020861515" evidence="2">
    <location>
        <begin position="23"/>
        <end position="129"/>
    </location>
</feature>
<name>A0A4U1BXR4_9SPHI</name>
<feature type="region of interest" description="Disordered" evidence="1">
    <location>
        <begin position="106"/>
        <end position="129"/>
    </location>
</feature>
<evidence type="ECO:0000256" key="2">
    <source>
        <dbReference type="SAM" id="SignalP"/>
    </source>
</evidence>
<feature type="compositionally biased region" description="Low complexity" evidence="1">
    <location>
        <begin position="22"/>
        <end position="32"/>
    </location>
</feature>
<reference evidence="3 4" key="1">
    <citation type="submission" date="2019-04" db="EMBL/GenBank/DDBJ databases">
        <title>Pedobacter sp. AR-3-17 sp. nov., isolated from Arctic soil.</title>
        <authorList>
            <person name="Dahal R.H."/>
            <person name="Kim D.-U."/>
        </authorList>
    </citation>
    <scope>NUCLEOTIDE SEQUENCE [LARGE SCALE GENOMIC DNA]</scope>
    <source>
        <strain evidence="3 4">AR-3-17</strain>
    </source>
</reference>
<feature type="region of interest" description="Disordered" evidence="1">
    <location>
        <begin position="22"/>
        <end position="41"/>
    </location>
</feature>
<dbReference type="Proteomes" id="UP000308181">
    <property type="component" value="Unassembled WGS sequence"/>
</dbReference>
<feature type="compositionally biased region" description="Basic and acidic residues" evidence="1">
    <location>
        <begin position="107"/>
        <end position="116"/>
    </location>
</feature>
<gene>
    <name evidence="3" type="ORF">FA046_10855</name>
</gene>
<organism evidence="3 4">
    <name type="scientific">Pedobacter cryophilus</name>
    <dbReference type="NCBI Taxonomy" id="2571271"/>
    <lineage>
        <taxon>Bacteria</taxon>
        <taxon>Pseudomonadati</taxon>
        <taxon>Bacteroidota</taxon>
        <taxon>Sphingobacteriia</taxon>
        <taxon>Sphingobacteriales</taxon>
        <taxon>Sphingobacteriaceae</taxon>
        <taxon>Pedobacter</taxon>
    </lineage>
</organism>